<evidence type="ECO:0000313" key="2">
    <source>
        <dbReference type="EMBL" id="EHP46136.1"/>
    </source>
</evidence>
<sequence length="92" mass="10274">MAKSSNVKDSVNKAGFPIPVGNYKMILIGFGIVILGFILMMGGGSEDPNQFNYDIFSFRRITLAPIVVLGGFGFVFWAIMRKPREKKENLKE</sequence>
<keyword evidence="1" id="KW-0472">Membrane</keyword>
<keyword evidence="1" id="KW-1133">Transmembrane helix</keyword>
<dbReference type="eggNOG" id="ENOG50331EZ">
    <property type="taxonomic scope" value="Bacteria"/>
</dbReference>
<dbReference type="Proteomes" id="UP000004892">
    <property type="component" value="Unassembled WGS sequence"/>
</dbReference>
<dbReference type="RefSeq" id="WP_009137648.1">
    <property type="nucleotide sequence ID" value="NZ_JH594597.1"/>
</dbReference>
<feature type="transmembrane region" description="Helical" evidence="1">
    <location>
        <begin position="21"/>
        <end position="41"/>
    </location>
</feature>
<evidence type="ECO:0008006" key="4">
    <source>
        <dbReference type="Google" id="ProtNLM"/>
    </source>
</evidence>
<feature type="transmembrane region" description="Helical" evidence="1">
    <location>
        <begin position="61"/>
        <end position="80"/>
    </location>
</feature>
<reference evidence="2 3" key="1">
    <citation type="submission" date="2012-01" db="EMBL/GenBank/DDBJ databases">
        <title>The Genome Sequence of Odoribacter laneus YIT 12061.</title>
        <authorList>
            <consortium name="The Broad Institute Genome Sequencing Platform"/>
            <person name="Earl A."/>
            <person name="Ward D."/>
            <person name="Feldgarden M."/>
            <person name="Gevers D."/>
            <person name="Morotomi M."/>
            <person name="Young S.K."/>
            <person name="Zeng Q."/>
            <person name="Gargeya S."/>
            <person name="Fitzgerald M."/>
            <person name="Haas B."/>
            <person name="Abouelleil A."/>
            <person name="Alvarado L."/>
            <person name="Arachchi H.M."/>
            <person name="Berlin A."/>
            <person name="Chapman S.B."/>
            <person name="Gearin G."/>
            <person name="Goldberg J."/>
            <person name="Griggs A."/>
            <person name="Gujja S."/>
            <person name="Hansen M."/>
            <person name="Heiman D."/>
            <person name="Howarth C."/>
            <person name="Larimer J."/>
            <person name="Lui A."/>
            <person name="MacDonald P.J.P."/>
            <person name="McCowen C."/>
            <person name="Montmayeur A."/>
            <person name="Murphy C."/>
            <person name="Neiman D."/>
            <person name="Pearson M."/>
            <person name="Priest M."/>
            <person name="Roberts A."/>
            <person name="Saif S."/>
            <person name="Shea T."/>
            <person name="Sisk P."/>
            <person name="Stolte C."/>
            <person name="Sykes S."/>
            <person name="Wortman J."/>
            <person name="Nusbaum C."/>
            <person name="Birren B."/>
        </authorList>
    </citation>
    <scope>NUCLEOTIDE SEQUENCE [LARGE SCALE GENOMIC DNA]</scope>
    <source>
        <strain evidence="2 3">YIT 12061</strain>
    </source>
</reference>
<dbReference type="GeneID" id="98070040"/>
<evidence type="ECO:0000313" key="3">
    <source>
        <dbReference type="Proteomes" id="UP000004892"/>
    </source>
</evidence>
<dbReference type="InterPro" id="IPR021448">
    <property type="entry name" value="DUF3098"/>
</dbReference>
<accession>H1DJR7</accession>
<evidence type="ECO:0000256" key="1">
    <source>
        <dbReference type="SAM" id="Phobius"/>
    </source>
</evidence>
<comment type="caution">
    <text evidence="2">The sequence shown here is derived from an EMBL/GenBank/DDBJ whole genome shotgun (WGS) entry which is preliminary data.</text>
</comment>
<dbReference type="AlphaFoldDB" id="H1DJR7"/>
<proteinExistence type="predicted"/>
<dbReference type="EMBL" id="ADMC01000026">
    <property type="protein sequence ID" value="EHP46136.1"/>
    <property type="molecule type" value="Genomic_DNA"/>
</dbReference>
<dbReference type="PATRIC" id="fig|742817.3.peg.2679"/>
<organism evidence="2 3">
    <name type="scientific">Odoribacter laneus YIT 12061</name>
    <dbReference type="NCBI Taxonomy" id="742817"/>
    <lineage>
        <taxon>Bacteria</taxon>
        <taxon>Pseudomonadati</taxon>
        <taxon>Bacteroidota</taxon>
        <taxon>Bacteroidia</taxon>
        <taxon>Bacteroidales</taxon>
        <taxon>Odoribacteraceae</taxon>
        <taxon>Odoribacter</taxon>
    </lineage>
</organism>
<dbReference type="HOGENOM" id="CLU_176977_1_0_10"/>
<dbReference type="Pfam" id="PF11297">
    <property type="entry name" value="DUF3098"/>
    <property type="match status" value="1"/>
</dbReference>
<keyword evidence="3" id="KW-1185">Reference proteome</keyword>
<gene>
    <name evidence="2" type="ORF">HMPREF9449_02503</name>
</gene>
<name>H1DJR7_9BACT</name>
<dbReference type="STRING" id="742817.HMPREF9449_02503"/>
<keyword evidence="1" id="KW-0812">Transmembrane</keyword>
<protein>
    <recommendedName>
        <fullName evidence="4">DUF3098 domain-containing protein</fullName>
    </recommendedName>
</protein>